<dbReference type="RefSeq" id="WP_161124975.1">
    <property type="nucleotide sequence ID" value="NZ_VYSB01000007.1"/>
</dbReference>
<gene>
    <name evidence="2" type="ORF">F5985_07875</name>
</gene>
<evidence type="ECO:0000313" key="2">
    <source>
        <dbReference type="EMBL" id="MYZ52053.1"/>
    </source>
</evidence>
<dbReference type="AlphaFoldDB" id="A0A7C9IXC3"/>
<protein>
    <submittedName>
        <fullName evidence="2">DUF3305 domain-containing protein</fullName>
    </submittedName>
</protein>
<evidence type="ECO:0000313" key="3">
    <source>
        <dbReference type="Proteomes" id="UP000481947"/>
    </source>
</evidence>
<evidence type="ECO:0000256" key="1">
    <source>
        <dbReference type="SAM" id="MobiDB-lite"/>
    </source>
</evidence>
<feature type="region of interest" description="Disordered" evidence="1">
    <location>
        <begin position="170"/>
        <end position="207"/>
    </location>
</feature>
<dbReference type="Proteomes" id="UP000481947">
    <property type="component" value="Unassembled WGS sequence"/>
</dbReference>
<dbReference type="EMBL" id="VYSB01000007">
    <property type="protein sequence ID" value="MYZ52053.1"/>
    <property type="molecule type" value="Genomic_DNA"/>
</dbReference>
<proteinExistence type="predicted"/>
<name>A0A7C9IXC3_9BURK</name>
<dbReference type="InterPro" id="IPR021736">
    <property type="entry name" value="DUF3305"/>
</dbReference>
<sequence length="207" mass="22931">MPTGAPNRVEVAVVMRREPVSGPMSRWQSWRWLLADVLTGEALAALDLPAAAGPLPLEPAAGERVERVERDQPDQASHWLYPGLALELHPDDLEGYYLNLSSPQPCCWVMWRPDEAVLPDGAPAPLPQIATLSYHDAGRWLDAQERVEQVPAPAAVIAWLAAYVESRYRPEPKRRQRPASFQSLADRFGNPVSISTGERRRRGGDAA</sequence>
<comment type="caution">
    <text evidence="2">The sequence shown here is derived from an EMBL/GenBank/DDBJ whole genome shotgun (WGS) entry which is preliminary data.</text>
</comment>
<organism evidence="2 3">
    <name type="scientific">Malikia spinosa</name>
    <dbReference type="NCBI Taxonomy" id="86180"/>
    <lineage>
        <taxon>Bacteria</taxon>
        <taxon>Pseudomonadati</taxon>
        <taxon>Pseudomonadota</taxon>
        <taxon>Betaproteobacteria</taxon>
        <taxon>Burkholderiales</taxon>
        <taxon>Comamonadaceae</taxon>
        <taxon>Malikia</taxon>
    </lineage>
</organism>
<accession>A0A7C9IXC3</accession>
<reference evidence="2 3" key="1">
    <citation type="submission" date="2019-09" db="EMBL/GenBank/DDBJ databases">
        <title>Identification of Malikia spinosa a prominent benzene-, toluene-, and ethylbenzene-degrading bacterium: enrichment, isolation and whole genome sequencing.</title>
        <authorList>
            <person name="Tancsics A."/>
            <person name="Revesz F."/>
            <person name="Kriszt B."/>
        </authorList>
    </citation>
    <scope>NUCLEOTIDE SEQUENCE [LARGE SCALE GENOMIC DNA]</scope>
    <source>
        <strain evidence="2 3">AB6</strain>
    </source>
</reference>
<dbReference type="Pfam" id="PF11749">
    <property type="entry name" value="DUF3305"/>
    <property type="match status" value="1"/>
</dbReference>